<dbReference type="CDD" id="cd00202">
    <property type="entry name" value="ZnF_GATA"/>
    <property type="match status" value="1"/>
</dbReference>
<evidence type="ECO:0000256" key="3">
    <source>
        <dbReference type="ARBA" id="ARBA00022833"/>
    </source>
</evidence>
<dbReference type="EMBL" id="NMUH01001613">
    <property type="protein sequence ID" value="MQL93946.1"/>
    <property type="molecule type" value="Genomic_DNA"/>
</dbReference>
<evidence type="ECO:0000256" key="7">
    <source>
        <dbReference type="ARBA" id="ARBA00024019"/>
    </source>
</evidence>
<gene>
    <name evidence="10" type="ORF">Taro_026598</name>
</gene>
<evidence type="ECO:0000313" key="10">
    <source>
        <dbReference type="EMBL" id="MQL93946.1"/>
    </source>
</evidence>
<dbReference type="OrthoDB" id="734811at2759"/>
<sequence length="135" mass="14225">MDFAPLVFASAASSSSSTSEGKPKCLVEEDLLSLLGEDGSGVDCTLKLALPGGAAPLRPLATGGDARSVLQRHQGVLRPAGRCTMCGRTETPLWRHGPQGPKSLCNACGIRYKKEERQSRLTLGFPATITSKART</sequence>
<evidence type="ECO:0000259" key="9">
    <source>
        <dbReference type="PROSITE" id="PS50114"/>
    </source>
</evidence>
<dbReference type="Pfam" id="PF00320">
    <property type="entry name" value="GATA"/>
    <property type="match status" value="1"/>
</dbReference>
<dbReference type="PANTHER" id="PTHR46813">
    <property type="entry name" value="GATA TRANSCRIPTION FACTOR 18"/>
    <property type="match status" value="1"/>
</dbReference>
<keyword evidence="1" id="KW-0479">Metal-binding</keyword>
<dbReference type="PROSITE" id="PS50114">
    <property type="entry name" value="GATA_ZN_FINGER_2"/>
    <property type="match status" value="1"/>
</dbReference>
<comment type="caution">
    <text evidence="10">The sequence shown here is derived from an EMBL/GenBank/DDBJ whole genome shotgun (WGS) entry which is preliminary data.</text>
</comment>
<keyword evidence="5" id="KW-0238">DNA-binding</keyword>
<keyword evidence="6" id="KW-0804">Transcription</keyword>
<keyword evidence="11" id="KW-1185">Reference proteome</keyword>
<protein>
    <recommendedName>
        <fullName evidence="9">GATA-type domain-containing protein</fullName>
    </recommendedName>
</protein>
<accession>A0A843VFN2</accession>
<reference evidence="10" key="1">
    <citation type="submission" date="2017-07" db="EMBL/GenBank/DDBJ databases">
        <title>Taro Niue Genome Assembly and Annotation.</title>
        <authorList>
            <person name="Atibalentja N."/>
            <person name="Keating K."/>
            <person name="Fields C.J."/>
        </authorList>
    </citation>
    <scope>NUCLEOTIDE SEQUENCE</scope>
    <source>
        <strain evidence="10">Niue_2</strain>
        <tissue evidence="10">Leaf</tissue>
    </source>
</reference>
<keyword evidence="3" id="KW-0862">Zinc</keyword>
<comment type="similarity">
    <text evidence="7">Belongs to the type IV zinc-finger family. Class B subfamily.</text>
</comment>
<evidence type="ECO:0000256" key="2">
    <source>
        <dbReference type="ARBA" id="ARBA00022771"/>
    </source>
</evidence>
<keyword evidence="4" id="KW-0805">Transcription regulation</keyword>
<keyword evidence="2 8" id="KW-0863">Zinc-finger</keyword>
<dbReference type="Gene3D" id="3.30.50.10">
    <property type="entry name" value="Erythroid Transcription Factor GATA-1, subunit A"/>
    <property type="match status" value="1"/>
</dbReference>
<evidence type="ECO:0000313" key="11">
    <source>
        <dbReference type="Proteomes" id="UP000652761"/>
    </source>
</evidence>
<evidence type="ECO:0000256" key="5">
    <source>
        <dbReference type="ARBA" id="ARBA00023125"/>
    </source>
</evidence>
<name>A0A843VFN2_COLES</name>
<dbReference type="SUPFAM" id="SSF57716">
    <property type="entry name" value="Glucocorticoid receptor-like (DNA-binding domain)"/>
    <property type="match status" value="1"/>
</dbReference>
<dbReference type="SMART" id="SM00401">
    <property type="entry name" value="ZnF_GATA"/>
    <property type="match status" value="1"/>
</dbReference>
<feature type="domain" description="GATA-type" evidence="9">
    <location>
        <begin position="77"/>
        <end position="132"/>
    </location>
</feature>
<evidence type="ECO:0000256" key="4">
    <source>
        <dbReference type="ARBA" id="ARBA00023015"/>
    </source>
</evidence>
<evidence type="ECO:0000256" key="6">
    <source>
        <dbReference type="ARBA" id="ARBA00023163"/>
    </source>
</evidence>
<proteinExistence type="inferred from homology"/>
<dbReference type="InterPro" id="IPR013088">
    <property type="entry name" value="Znf_NHR/GATA"/>
</dbReference>
<dbReference type="GO" id="GO:0043565">
    <property type="term" value="F:sequence-specific DNA binding"/>
    <property type="evidence" value="ECO:0007669"/>
    <property type="project" value="InterPro"/>
</dbReference>
<dbReference type="Proteomes" id="UP000652761">
    <property type="component" value="Unassembled WGS sequence"/>
</dbReference>
<dbReference type="AlphaFoldDB" id="A0A843VFN2"/>
<dbReference type="InterPro" id="IPR000679">
    <property type="entry name" value="Znf_GATA"/>
</dbReference>
<dbReference type="GO" id="GO:0006355">
    <property type="term" value="P:regulation of DNA-templated transcription"/>
    <property type="evidence" value="ECO:0007669"/>
    <property type="project" value="InterPro"/>
</dbReference>
<organism evidence="10 11">
    <name type="scientific">Colocasia esculenta</name>
    <name type="common">Wild taro</name>
    <name type="synonym">Arum esculentum</name>
    <dbReference type="NCBI Taxonomy" id="4460"/>
    <lineage>
        <taxon>Eukaryota</taxon>
        <taxon>Viridiplantae</taxon>
        <taxon>Streptophyta</taxon>
        <taxon>Embryophyta</taxon>
        <taxon>Tracheophyta</taxon>
        <taxon>Spermatophyta</taxon>
        <taxon>Magnoliopsida</taxon>
        <taxon>Liliopsida</taxon>
        <taxon>Araceae</taxon>
        <taxon>Aroideae</taxon>
        <taxon>Colocasieae</taxon>
        <taxon>Colocasia</taxon>
    </lineage>
</organism>
<evidence type="ECO:0000256" key="1">
    <source>
        <dbReference type="ARBA" id="ARBA00022723"/>
    </source>
</evidence>
<evidence type="ECO:0000256" key="8">
    <source>
        <dbReference type="PROSITE-ProRule" id="PRU00094"/>
    </source>
</evidence>
<dbReference type="SMR" id="A0A843VFN2"/>
<dbReference type="PANTHER" id="PTHR46813:SF16">
    <property type="entry name" value="GATA TRANSCRIPTION FACTOR 18"/>
    <property type="match status" value="1"/>
</dbReference>
<dbReference type="GO" id="GO:0008270">
    <property type="term" value="F:zinc ion binding"/>
    <property type="evidence" value="ECO:0007669"/>
    <property type="project" value="UniProtKB-KW"/>
</dbReference>